<gene>
    <name evidence="2" type="ORF">NJT12_17950</name>
</gene>
<dbReference type="EMBL" id="JAMZNK010000036">
    <property type="protein sequence ID" value="MDA6071507.1"/>
    <property type="molecule type" value="Genomic_DNA"/>
</dbReference>
<dbReference type="PANTHER" id="PTHR43245:SF13">
    <property type="entry name" value="UDP-D-APIOSE_UDP-D-XYLOSE SYNTHASE 2"/>
    <property type="match status" value="1"/>
</dbReference>
<dbReference type="InterPro" id="IPR050177">
    <property type="entry name" value="Lipid_A_modif_metabolic_enz"/>
</dbReference>
<evidence type="ECO:0000259" key="1">
    <source>
        <dbReference type="Pfam" id="PF01370"/>
    </source>
</evidence>
<dbReference type="PANTHER" id="PTHR43245">
    <property type="entry name" value="BIFUNCTIONAL POLYMYXIN RESISTANCE PROTEIN ARNA"/>
    <property type="match status" value="1"/>
</dbReference>
<proteinExistence type="predicted"/>
<evidence type="ECO:0000313" key="2">
    <source>
        <dbReference type="EMBL" id="MDA6071507.1"/>
    </source>
</evidence>
<feature type="domain" description="NAD-dependent epimerase/dehydratase" evidence="1">
    <location>
        <begin position="4"/>
        <end position="208"/>
    </location>
</feature>
<accession>A0ABT4WH20</accession>
<dbReference type="RefSeq" id="WP_271337305.1">
    <property type="nucleotide sequence ID" value="NZ_JAMZNK010000036.1"/>
</dbReference>
<name>A0ABT4WH20_9FLAO</name>
<dbReference type="InterPro" id="IPR036291">
    <property type="entry name" value="NAD(P)-bd_dom_sf"/>
</dbReference>
<comment type="caution">
    <text evidence="2">The sequence shown here is derived from an EMBL/GenBank/DDBJ whole genome shotgun (WGS) entry which is preliminary data.</text>
</comment>
<protein>
    <submittedName>
        <fullName evidence="2">NAD-dependent epimerase/dehydratase family protein</fullName>
    </submittedName>
</protein>
<dbReference type="Gene3D" id="3.40.50.720">
    <property type="entry name" value="NAD(P)-binding Rossmann-like Domain"/>
    <property type="match status" value="1"/>
</dbReference>
<keyword evidence="3" id="KW-1185">Reference proteome</keyword>
<organism evidence="2 3">
    <name type="scientific">Flavobacterium azizsancarii</name>
    <dbReference type="NCBI Taxonomy" id="2961580"/>
    <lineage>
        <taxon>Bacteria</taxon>
        <taxon>Pseudomonadati</taxon>
        <taxon>Bacteroidota</taxon>
        <taxon>Flavobacteriia</taxon>
        <taxon>Flavobacteriales</taxon>
        <taxon>Flavobacteriaceae</taxon>
        <taxon>Flavobacterium</taxon>
    </lineage>
</organism>
<dbReference type="InterPro" id="IPR001509">
    <property type="entry name" value="Epimerase_deHydtase"/>
</dbReference>
<evidence type="ECO:0000313" key="3">
    <source>
        <dbReference type="Proteomes" id="UP001212170"/>
    </source>
</evidence>
<sequence>MQTILGANGIIGEELAKVLRLNYTNKIKLVGRNPKKVHEEDILFKCDLLDPQSVNAALADTDIAYLTVGLPYESELWLRQWPVIMTNVILGCKEHGCKLVYFDNTYAYPQGSKIQNENTPLEPGGKKGMAKKIAAELLLDAIEKKEINAVICRAPEFYGPGKTKGITNDLVFGNLQKHKKPKFLLNDNVKRTLIFTPDASRAMAQIGNTDNAYSQTWHLPCDDDRLTFKEFMEEISKQLGRKISYGKLGAFILKIAAVFNPFVKETLELLPRYAIDNIFDSSKFKKRFPDFRVTTYQEGIKIILKDYKIE</sequence>
<dbReference type="SUPFAM" id="SSF51735">
    <property type="entry name" value="NAD(P)-binding Rossmann-fold domains"/>
    <property type="match status" value="1"/>
</dbReference>
<dbReference type="Proteomes" id="UP001212170">
    <property type="component" value="Unassembled WGS sequence"/>
</dbReference>
<reference evidence="2 3" key="1">
    <citation type="journal article" date="2023" name="Chemosphere">
        <title>Whole genome analysis of Flavobacterium aziz-sancarii sp. nov., isolated from Ardley Island (Antarctica), revealed a rich resistome and bioremediation potential.</title>
        <authorList>
            <person name="Otur C."/>
            <person name="Okay S."/>
            <person name="Kurt-Kizildogan A."/>
        </authorList>
    </citation>
    <scope>NUCLEOTIDE SEQUENCE [LARGE SCALE GENOMIC DNA]</scope>
    <source>
        <strain evidence="2 3">AC</strain>
    </source>
</reference>
<dbReference type="Pfam" id="PF01370">
    <property type="entry name" value="Epimerase"/>
    <property type="match status" value="1"/>
</dbReference>